<keyword evidence="3" id="KW-1185">Reference proteome</keyword>
<feature type="transmembrane region" description="Helical" evidence="1">
    <location>
        <begin position="99"/>
        <end position="125"/>
    </location>
</feature>
<gene>
    <name evidence="2" type="ORF">NRE15_10950</name>
</gene>
<dbReference type="EMBL" id="CP102453">
    <property type="protein sequence ID" value="UUX33414.1"/>
    <property type="molecule type" value="Genomic_DNA"/>
</dbReference>
<accession>A0ABY5P3V3</accession>
<evidence type="ECO:0000313" key="3">
    <source>
        <dbReference type="Proteomes" id="UP001315967"/>
    </source>
</evidence>
<reference evidence="2 3" key="1">
    <citation type="submission" date="2022-08" db="EMBL/GenBank/DDBJ databases">
        <title>Aerococcaceae sp. nov isolated from spoiled eye mask.</title>
        <authorList>
            <person name="Zhou G."/>
            <person name="Xie X.-B."/>
            <person name="Shi Q.-S."/>
            <person name="Wang Y.-S."/>
            <person name="Wen X."/>
            <person name="Peng H."/>
            <person name="Yang X.-J."/>
            <person name="Tao H.-B."/>
            <person name="Huang X.-M."/>
        </authorList>
    </citation>
    <scope>NUCLEOTIDE SEQUENCE [LARGE SCALE GENOMIC DNA]</scope>
    <source>
        <strain evidence="3">DM20194951</strain>
    </source>
</reference>
<evidence type="ECO:0000313" key="2">
    <source>
        <dbReference type="EMBL" id="UUX33414.1"/>
    </source>
</evidence>
<keyword evidence="1" id="KW-0472">Membrane</keyword>
<keyword evidence="1" id="KW-0812">Transmembrane</keyword>
<feature type="transmembrane region" description="Helical" evidence="1">
    <location>
        <begin position="131"/>
        <end position="152"/>
    </location>
</feature>
<proteinExistence type="predicted"/>
<keyword evidence="1" id="KW-1133">Transmembrane helix</keyword>
<dbReference type="Proteomes" id="UP001315967">
    <property type="component" value="Chromosome"/>
</dbReference>
<name>A0ABY5P3V3_9LACT</name>
<organism evidence="2 3">
    <name type="scientific">Fundicoccus culcitae</name>
    <dbReference type="NCBI Taxonomy" id="2969821"/>
    <lineage>
        <taxon>Bacteria</taxon>
        <taxon>Bacillati</taxon>
        <taxon>Bacillota</taxon>
        <taxon>Bacilli</taxon>
        <taxon>Lactobacillales</taxon>
        <taxon>Aerococcaceae</taxon>
        <taxon>Fundicoccus</taxon>
    </lineage>
</organism>
<evidence type="ECO:0000256" key="1">
    <source>
        <dbReference type="SAM" id="Phobius"/>
    </source>
</evidence>
<protein>
    <submittedName>
        <fullName evidence="2">Uncharacterized protein</fullName>
    </submittedName>
</protein>
<sequence>MESSILKDWQFRYMHVFKKRYTNKQKTRFIKSVLSDISQFRDDITVTELKSDKRHKVRNIYIGNVKKADIVISTYYDTPSKYFGNFQFFNTEKMQKQTLWVNVLSSLVLLILGVLYTMYIAIPILNQSNMLLTLLVVAGYLLFFWLLSIAAGGHPKPTTRVRNSASILYLLQSMNQVKSKKVAFALVDYGCKNSYGLEGLLAVTKPTSQVYYLDSFASKQELFVVPGSETDVPIKEGKRDVTFIISAKKTDNTYILEEADLTEVDEEKFAQVDQVLKL</sequence>
<dbReference type="RefSeq" id="WP_313792915.1">
    <property type="nucleotide sequence ID" value="NZ_CP102453.1"/>
</dbReference>